<evidence type="ECO:0000256" key="5">
    <source>
        <dbReference type="SAM" id="SignalP"/>
    </source>
</evidence>
<dbReference type="SUPFAM" id="SSF52833">
    <property type="entry name" value="Thioredoxin-like"/>
    <property type="match status" value="1"/>
</dbReference>
<name>A0A5C8NU49_9BURK</name>
<dbReference type="InterPro" id="IPR036249">
    <property type="entry name" value="Thioredoxin-like_sf"/>
</dbReference>
<evidence type="ECO:0000256" key="1">
    <source>
        <dbReference type="ARBA" id="ARBA00006926"/>
    </source>
</evidence>
<sequence length="218" mass="23497">MSESSSARGRRARRSLLAFAVGAALVPQAWAAGGPAGGRDPAGERAIARPADAATTGTAACPELLRHSFDRLQDEQPQSLCQYAGKVLLVVNTASRCGYTPQYEGLEALHARYSARGLVVMGFPSNDFRQESGSREQIAQLCFDTYGVRFPMFTKTAVTGPQANPLHAALARATGEAPAWNFHKYLVDRQGRPAASFPSKVRPDDPKLVAEIERLLAR</sequence>
<dbReference type="PROSITE" id="PS51355">
    <property type="entry name" value="GLUTATHIONE_PEROXID_3"/>
    <property type="match status" value="1"/>
</dbReference>
<evidence type="ECO:0000313" key="8">
    <source>
        <dbReference type="Proteomes" id="UP000321548"/>
    </source>
</evidence>
<reference evidence="7 8" key="1">
    <citation type="submission" date="2019-06" db="EMBL/GenBank/DDBJ databases">
        <title>Quisquiliibacterium sp. nov., isolated from a maize field.</title>
        <authorList>
            <person name="Lin S.-Y."/>
            <person name="Tsai C.-F."/>
            <person name="Young C.-C."/>
        </authorList>
    </citation>
    <scope>NUCLEOTIDE SEQUENCE [LARGE SCALE GENOMIC DNA]</scope>
    <source>
        <strain evidence="7 8">CC-CFT501</strain>
    </source>
</reference>
<comment type="caution">
    <text evidence="7">The sequence shown here is derived from an EMBL/GenBank/DDBJ whole genome shotgun (WGS) entry which is preliminary data.</text>
</comment>
<dbReference type="Gene3D" id="3.40.30.10">
    <property type="entry name" value="Glutaredoxin"/>
    <property type="match status" value="1"/>
</dbReference>
<dbReference type="InterPro" id="IPR029759">
    <property type="entry name" value="GPX_AS"/>
</dbReference>
<evidence type="ECO:0000259" key="6">
    <source>
        <dbReference type="PROSITE" id="PS51352"/>
    </source>
</evidence>
<evidence type="ECO:0000313" key="7">
    <source>
        <dbReference type="EMBL" id="TXL64679.1"/>
    </source>
</evidence>
<dbReference type="RefSeq" id="WP_147704928.1">
    <property type="nucleotide sequence ID" value="NZ_VDUY01000005.1"/>
</dbReference>
<feature type="signal peptide" evidence="5">
    <location>
        <begin position="1"/>
        <end position="31"/>
    </location>
</feature>
<dbReference type="CDD" id="cd00340">
    <property type="entry name" value="GSH_Peroxidase"/>
    <property type="match status" value="1"/>
</dbReference>
<keyword evidence="2 4" id="KW-0575">Peroxidase</keyword>
<evidence type="ECO:0000256" key="2">
    <source>
        <dbReference type="ARBA" id="ARBA00022559"/>
    </source>
</evidence>
<keyword evidence="8" id="KW-1185">Reference proteome</keyword>
<dbReference type="PANTHER" id="PTHR11592">
    <property type="entry name" value="GLUTATHIONE PEROXIDASE"/>
    <property type="match status" value="1"/>
</dbReference>
<dbReference type="PRINTS" id="PR01011">
    <property type="entry name" value="GLUTPROXDASE"/>
</dbReference>
<dbReference type="PANTHER" id="PTHR11592:SF40">
    <property type="entry name" value="THIOREDOXIN_GLUTATHIONE PEROXIDASE BTUE"/>
    <property type="match status" value="1"/>
</dbReference>
<dbReference type="InterPro" id="IPR013766">
    <property type="entry name" value="Thioredoxin_domain"/>
</dbReference>
<evidence type="ECO:0000256" key="3">
    <source>
        <dbReference type="ARBA" id="ARBA00023002"/>
    </source>
</evidence>
<dbReference type="EMBL" id="VDUY01000005">
    <property type="protein sequence ID" value="TXL64679.1"/>
    <property type="molecule type" value="Genomic_DNA"/>
</dbReference>
<organism evidence="7 8">
    <name type="scientific">Zeimonas arvi</name>
    <dbReference type="NCBI Taxonomy" id="2498847"/>
    <lineage>
        <taxon>Bacteria</taxon>
        <taxon>Pseudomonadati</taxon>
        <taxon>Pseudomonadota</taxon>
        <taxon>Betaproteobacteria</taxon>
        <taxon>Burkholderiales</taxon>
        <taxon>Burkholderiaceae</taxon>
        <taxon>Zeimonas</taxon>
    </lineage>
</organism>
<feature type="chain" id="PRO_5022735247" description="Glutathione peroxidase" evidence="5">
    <location>
        <begin position="32"/>
        <end position="218"/>
    </location>
</feature>
<protein>
    <recommendedName>
        <fullName evidence="4">Glutathione peroxidase</fullName>
    </recommendedName>
</protein>
<dbReference type="Proteomes" id="UP000321548">
    <property type="component" value="Unassembled WGS sequence"/>
</dbReference>
<feature type="domain" description="Thioredoxin" evidence="6">
    <location>
        <begin position="40"/>
        <end position="217"/>
    </location>
</feature>
<dbReference type="AlphaFoldDB" id="A0A5C8NU49"/>
<proteinExistence type="inferred from homology"/>
<evidence type="ECO:0000256" key="4">
    <source>
        <dbReference type="RuleBase" id="RU000499"/>
    </source>
</evidence>
<dbReference type="InterPro" id="IPR000889">
    <property type="entry name" value="Glutathione_peroxidase"/>
</dbReference>
<dbReference type="OrthoDB" id="9785502at2"/>
<dbReference type="PROSITE" id="PS51352">
    <property type="entry name" value="THIOREDOXIN_2"/>
    <property type="match status" value="1"/>
</dbReference>
<keyword evidence="3 4" id="KW-0560">Oxidoreductase</keyword>
<dbReference type="Pfam" id="PF00255">
    <property type="entry name" value="GSHPx"/>
    <property type="match status" value="1"/>
</dbReference>
<keyword evidence="5" id="KW-0732">Signal</keyword>
<comment type="similarity">
    <text evidence="1 4">Belongs to the glutathione peroxidase family.</text>
</comment>
<dbReference type="GO" id="GO:0034599">
    <property type="term" value="P:cellular response to oxidative stress"/>
    <property type="evidence" value="ECO:0007669"/>
    <property type="project" value="TreeGrafter"/>
</dbReference>
<dbReference type="GO" id="GO:0004601">
    <property type="term" value="F:peroxidase activity"/>
    <property type="evidence" value="ECO:0007669"/>
    <property type="project" value="UniProtKB-KW"/>
</dbReference>
<gene>
    <name evidence="7" type="ORF">FHP08_13105</name>
</gene>
<dbReference type="PROSITE" id="PS00460">
    <property type="entry name" value="GLUTATHIONE_PEROXID_1"/>
    <property type="match status" value="1"/>
</dbReference>
<accession>A0A5C8NU49</accession>